<organism evidence="2 3">
    <name type="scientific">Pleurodeles waltl</name>
    <name type="common">Iberian ribbed newt</name>
    <dbReference type="NCBI Taxonomy" id="8319"/>
    <lineage>
        <taxon>Eukaryota</taxon>
        <taxon>Metazoa</taxon>
        <taxon>Chordata</taxon>
        <taxon>Craniata</taxon>
        <taxon>Vertebrata</taxon>
        <taxon>Euteleostomi</taxon>
        <taxon>Amphibia</taxon>
        <taxon>Batrachia</taxon>
        <taxon>Caudata</taxon>
        <taxon>Salamandroidea</taxon>
        <taxon>Salamandridae</taxon>
        <taxon>Pleurodelinae</taxon>
        <taxon>Pleurodeles</taxon>
    </lineage>
</organism>
<dbReference type="EMBL" id="JANPWB010000016">
    <property type="protein sequence ID" value="KAJ1081407.1"/>
    <property type="molecule type" value="Genomic_DNA"/>
</dbReference>
<evidence type="ECO:0000256" key="1">
    <source>
        <dbReference type="SAM" id="MobiDB-lite"/>
    </source>
</evidence>
<feature type="compositionally biased region" description="Basic residues" evidence="1">
    <location>
        <begin position="45"/>
        <end position="67"/>
    </location>
</feature>
<gene>
    <name evidence="2" type="ORF">NDU88_001589</name>
</gene>
<evidence type="ECO:0000313" key="3">
    <source>
        <dbReference type="Proteomes" id="UP001066276"/>
    </source>
</evidence>
<feature type="region of interest" description="Disordered" evidence="1">
    <location>
        <begin position="1"/>
        <end position="84"/>
    </location>
</feature>
<accession>A0AAV7KTA8</accession>
<reference evidence="2" key="1">
    <citation type="journal article" date="2022" name="bioRxiv">
        <title>Sequencing and chromosome-scale assembly of the giantPleurodeles waltlgenome.</title>
        <authorList>
            <person name="Brown T."/>
            <person name="Elewa A."/>
            <person name="Iarovenko S."/>
            <person name="Subramanian E."/>
            <person name="Araus A.J."/>
            <person name="Petzold A."/>
            <person name="Susuki M."/>
            <person name="Suzuki K.-i.T."/>
            <person name="Hayashi T."/>
            <person name="Toyoda A."/>
            <person name="Oliveira C."/>
            <person name="Osipova E."/>
            <person name="Leigh N.D."/>
            <person name="Simon A."/>
            <person name="Yun M.H."/>
        </authorList>
    </citation>
    <scope>NUCLEOTIDE SEQUENCE</scope>
    <source>
        <strain evidence="2">20211129_DDA</strain>
        <tissue evidence="2">Liver</tissue>
    </source>
</reference>
<evidence type="ECO:0000313" key="2">
    <source>
        <dbReference type="EMBL" id="KAJ1081407.1"/>
    </source>
</evidence>
<dbReference type="Proteomes" id="UP001066276">
    <property type="component" value="Chromosome 12"/>
</dbReference>
<proteinExistence type="predicted"/>
<protein>
    <submittedName>
        <fullName evidence="2">Uncharacterized protein</fullName>
    </submittedName>
</protein>
<keyword evidence="3" id="KW-1185">Reference proteome</keyword>
<comment type="caution">
    <text evidence="2">The sequence shown here is derived from an EMBL/GenBank/DDBJ whole genome shotgun (WGS) entry which is preliminary data.</text>
</comment>
<sequence length="127" mass="15267">MCSRADTTPLQTDPRDVQNSPPRALSYTLKSRHRTSTWESDLTRRKSRIRRARHRGVKVGQRRRTNRKKTEQEEKERRRQHRDQLFKKIYRSTTPHTTVPATSLEGRVFRRRFRGFVAHGLFWVVNI</sequence>
<dbReference type="AlphaFoldDB" id="A0AAV7KTA8"/>
<feature type="compositionally biased region" description="Polar residues" evidence="1">
    <location>
        <begin position="1"/>
        <end position="21"/>
    </location>
</feature>
<name>A0AAV7KTA8_PLEWA</name>
<feature type="compositionally biased region" description="Basic and acidic residues" evidence="1">
    <location>
        <begin position="68"/>
        <end position="84"/>
    </location>
</feature>